<dbReference type="InterPro" id="IPR009161">
    <property type="entry name" value="6-Pfructokinase_euk"/>
</dbReference>
<dbReference type="SUPFAM" id="SSF53784">
    <property type="entry name" value="Phosphofructokinase"/>
    <property type="match status" value="2"/>
</dbReference>
<dbReference type="GO" id="GO:0006002">
    <property type="term" value="P:fructose 6-phosphate metabolic process"/>
    <property type="evidence" value="ECO:0000318"/>
    <property type="project" value="GO_Central"/>
</dbReference>
<feature type="binding site" evidence="16">
    <location>
        <begin position="297"/>
        <end position="300"/>
    </location>
    <ligand>
        <name>ATP</name>
        <dbReference type="ChEBI" id="CHEBI:30616"/>
    </ligand>
</feature>
<feature type="domain" description="Phosphofructokinase" evidence="18">
    <location>
        <begin position="585"/>
        <end position="874"/>
    </location>
</feature>
<feature type="region of interest" description="C-terminal regulatory PFK domain 2" evidence="16">
    <location>
        <begin position="585"/>
        <end position="942"/>
    </location>
</feature>
<evidence type="ECO:0000256" key="12">
    <source>
        <dbReference type="ARBA" id="ARBA00022840"/>
    </source>
</evidence>
<feature type="binding site" description="in other chain" evidence="16">
    <location>
        <position position="918"/>
    </location>
    <ligand>
        <name>beta-D-fructose 2,6-bisphosphate</name>
        <dbReference type="ChEBI" id="CHEBI:58579"/>
        <note>allosteric activator; ligand shared between dimeric partners</note>
    </ligand>
</feature>
<dbReference type="Gene3D" id="3.40.50.460">
    <property type="entry name" value="Phosphofructokinase domain"/>
    <property type="match status" value="2"/>
</dbReference>
<keyword evidence="11 16" id="KW-0418">Kinase</keyword>
<keyword evidence="8 16" id="KW-0808">Transferase</keyword>
<keyword evidence="22" id="KW-1185">Reference proteome</keyword>
<dbReference type="GO" id="GO:0005524">
    <property type="term" value="F:ATP binding"/>
    <property type="evidence" value="ECO:0007669"/>
    <property type="project" value="UniProtKB-KW"/>
</dbReference>
<dbReference type="Pfam" id="PF18468">
    <property type="entry name" value="Pfk_N"/>
    <property type="match status" value="1"/>
</dbReference>
<evidence type="ECO:0000256" key="8">
    <source>
        <dbReference type="ARBA" id="ARBA00022679"/>
    </source>
</evidence>
<keyword evidence="13 16" id="KW-0460">Magnesium</keyword>
<feature type="binding site" evidence="16">
    <location>
        <position position="380"/>
    </location>
    <ligand>
        <name>substrate</name>
        <note>ligand shared between dimeric partners</note>
    </ligand>
</feature>
<evidence type="ECO:0000256" key="9">
    <source>
        <dbReference type="ARBA" id="ARBA00022723"/>
    </source>
</evidence>
<dbReference type="FunFam" id="3.40.50.460:FF:000007">
    <property type="entry name" value="ATP-dependent 6-phosphofructokinase"/>
    <property type="match status" value="1"/>
</dbReference>
<dbReference type="Proteomes" id="UP000001744">
    <property type="component" value="Unassembled WGS sequence"/>
</dbReference>
<dbReference type="InterPro" id="IPR040712">
    <property type="entry name" value="Pfk_N"/>
</dbReference>
<dbReference type="Gene3D" id="3.10.180.10">
    <property type="entry name" value="2,3-Dihydroxybiphenyl 1,2-Dioxygenase, domain 1"/>
    <property type="match status" value="1"/>
</dbReference>
<dbReference type="HAMAP" id="MF_03184">
    <property type="entry name" value="Phosphofructokinase_I_E"/>
    <property type="match status" value="1"/>
</dbReference>
<keyword evidence="9 16" id="KW-0479">Metal-binding</keyword>
<accession>B6JW37</accession>
<dbReference type="HOGENOM" id="CLU_011053_0_0_1"/>
<evidence type="ECO:0000256" key="2">
    <source>
        <dbReference type="ARBA" id="ARBA00002659"/>
    </source>
</evidence>
<feature type="binding site" evidence="16">
    <location>
        <begin position="267"/>
        <end position="268"/>
    </location>
    <ligand>
        <name>ATP</name>
        <dbReference type="ChEBI" id="CHEBI:30616"/>
    </ligand>
</feature>
<feature type="active site" description="Proton acceptor" evidence="16">
    <location>
        <position position="345"/>
    </location>
</feature>
<feature type="binding site" evidence="16">
    <location>
        <position position="750"/>
    </location>
    <ligand>
        <name>beta-D-fructose 2,6-bisphosphate</name>
        <dbReference type="ChEBI" id="CHEBI:58579"/>
        <note>allosteric activator; ligand shared between dimeric partners</note>
    </ligand>
</feature>
<dbReference type="AlphaFoldDB" id="B6JW37"/>
<dbReference type="PANTHER" id="PTHR13697">
    <property type="entry name" value="PHOSPHOFRUCTOKINASE"/>
    <property type="match status" value="1"/>
</dbReference>
<dbReference type="GO" id="GO:0030388">
    <property type="term" value="P:fructose 1,6-bisphosphate metabolic process"/>
    <property type="evidence" value="ECO:0000318"/>
    <property type="project" value="GO_Central"/>
</dbReference>
<organism evidence="20 22">
    <name type="scientific">Schizosaccharomyces japonicus (strain yFS275 / FY16936)</name>
    <name type="common">Fission yeast</name>
    <dbReference type="NCBI Taxonomy" id="402676"/>
    <lineage>
        <taxon>Eukaryota</taxon>
        <taxon>Fungi</taxon>
        <taxon>Dikarya</taxon>
        <taxon>Ascomycota</taxon>
        <taxon>Taphrinomycotina</taxon>
        <taxon>Schizosaccharomycetes</taxon>
        <taxon>Schizosaccharomycetales</taxon>
        <taxon>Schizosaccharomycetaceae</taxon>
        <taxon>Schizosaccharomyces</taxon>
    </lineage>
</organism>
<dbReference type="InterPro" id="IPR022953">
    <property type="entry name" value="ATP_PFK"/>
</dbReference>
<dbReference type="STRING" id="402676.B6JW37"/>
<dbReference type="PROSITE" id="PS00433">
    <property type="entry name" value="PHOSPHOFRUCTOKINASE"/>
    <property type="match status" value="2"/>
</dbReference>
<keyword evidence="10 16" id="KW-0547">Nucleotide-binding</keyword>
<feature type="binding site" description="in other chain" evidence="16">
    <location>
        <begin position="478"/>
        <end position="481"/>
    </location>
    <ligand>
        <name>substrate</name>
        <note>ligand shared between dimeric partners</note>
    </ligand>
</feature>
<comment type="catalytic activity">
    <reaction evidence="15 16 17">
        <text>beta-D-fructose 6-phosphate + ATP = beta-D-fructose 1,6-bisphosphate + ADP + H(+)</text>
        <dbReference type="Rhea" id="RHEA:16109"/>
        <dbReference type="ChEBI" id="CHEBI:15378"/>
        <dbReference type="ChEBI" id="CHEBI:30616"/>
        <dbReference type="ChEBI" id="CHEBI:32966"/>
        <dbReference type="ChEBI" id="CHEBI:57634"/>
        <dbReference type="ChEBI" id="CHEBI:456216"/>
        <dbReference type="EC" id="2.7.1.11"/>
    </reaction>
</comment>
<dbReference type="PIRSF" id="PIRSF000533">
    <property type="entry name" value="ATP_PFK_euk"/>
    <property type="match status" value="1"/>
</dbReference>
<feature type="region of interest" description="N-terminal catalytic PFK domain 1" evidence="16">
    <location>
        <begin position="1"/>
        <end position="570"/>
    </location>
</feature>
<dbReference type="GO" id="GO:0070095">
    <property type="term" value="F:fructose-6-phosphate binding"/>
    <property type="evidence" value="ECO:0000318"/>
    <property type="project" value="GO_Central"/>
</dbReference>
<feature type="binding site" description="in other chain" evidence="16">
    <location>
        <begin position="712"/>
        <end position="716"/>
    </location>
    <ligand>
        <name>beta-D-fructose 2,6-bisphosphate</name>
        <dbReference type="ChEBI" id="CHEBI:58579"/>
        <note>allosteric activator; ligand shared between dimeric partners</note>
    </ligand>
</feature>
<feature type="binding site" description="in other chain" evidence="16">
    <location>
        <position position="817"/>
    </location>
    <ligand>
        <name>beta-D-fructose 2,6-bisphosphate</name>
        <dbReference type="ChEBI" id="CHEBI:58579"/>
        <note>allosteric activator; ligand shared between dimeric partners</note>
    </ligand>
</feature>
<dbReference type="GO" id="GO:0070072">
    <property type="term" value="P:vacuolar proton-transporting V-type ATPase complex assembly"/>
    <property type="evidence" value="ECO:0007669"/>
    <property type="project" value="EnsemblFungi"/>
</dbReference>
<dbReference type="eggNOG" id="KOG2440">
    <property type="taxonomic scope" value="Eukaryota"/>
</dbReference>
<dbReference type="FunFam" id="3.40.50.460:FF:000008">
    <property type="entry name" value="ATP-dependent 6-phosphofructokinase"/>
    <property type="match status" value="1"/>
</dbReference>
<keyword evidence="6 16" id="KW-0963">Cytoplasm</keyword>
<feature type="binding site" evidence="16">
    <location>
        <position position="843"/>
    </location>
    <ligand>
        <name>beta-D-fructose 2,6-bisphosphate</name>
        <dbReference type="ChEBI" id="CHEBI:58579"/>
        <note>allosteric activator; ligand shared between dimeric partners</note>
    </ligand>
</feature>
<feature type="binding site" description="in other chain" evidence="16">
    <location>
        <begin position="849"/>
        <end position="852"/>
    </location>
    <ligand>
        <name>beta-D-fructose 2,6-bisphosphate</name>
        <dbReference type="ChEBI" id="CHEBI:58579"/>
        <note>allosteric activator; ligand shared between dimeric partners</note>
    </ligand>
</feature>
<dbReference type="NCBIfam" id="TIGR02478">
    <property type="entry name" value="6PF1K_euk"/>
    <property type="match status" value="1"/>
</dbReference>
<dbReference type="GO" id="GO:0061621">
    <property type="term" value="P:canonical glycolysis"/>
    <property type="evidence" value="ECO:0000318"/>
    <property type="project" value="GO_Central"/>
</dbReference>
<dbReference type="InterPro" id="IPR029068">
    <property type="entry name" value="Glyas_Bleomycin-R_OHBP_Dase"/>
</dbReference>
<dbReference type="GO" id="GO:0005739">
    <property type="term" value="C:mitochondrion"/>
    <property type="evidence" value="ECO:0000318"/>
    <property type="project" value="GO_Central"/>
</dbReference>
<feature type="domain" description="Phosphofructokinase N-terminal" evidence="19">
    <location>
        <begin position="8"/>
        <end position="64"/>
    </location>
</feature>
<feature type="binding site" description="in other chain" evidence="16">
    <location>
        <begin position="343"/>
        <end position="345"/>
    </location>
    <ligand>
        <name>substrate</name>
        <note>ligand shared between dimeric partners</note>
    </ligand>
</feature>
<proteinExistence type="inferred from homology"/>
<dbReference type="GO" id="GO:0046961">
    <property type="term" value="F:proton-transporting ATPase activity, rotational mechanism"/>
    <property type="evidence" value="ECO:0007669"/>
    <property type="project" value="EnsemblFungi"/>
</dbReference>
<protein>
    <recommendedName>
        <fullName evidence="16">ATP-dependent 6-phosphofructokinase</fullName>
        <shortName evidence="16">ATP-PFK</shortName>
        <shortName evidence="16">Phosphofructokinase</shortName>
        <ecNumber evidence="16">2.7.1.11</ecNumber>
    </recommendedName>
    <alternativeName>
        <fullName evidence="16">Phosphohexokinase</fullName>
    </alternativeName>
</protein>
<dbReference type="FunFam" id="3.40.50.450:FF:000010">
    <property type="entry name" value="ATP-dependent 6-phosphofructokinase"/>
    <property type="match status" value="1"/>
</dbReference>
<comment type="function">
    <text evidence="2 16">Catalyzes the phosphorylation of D-fructose 6-phosphate to fructose 1,6-bisphosphate by ATP, the first committing step of glycolysis.</text>
</comment>
<comment type="subunit">
    <text evidence="16">Homotetramer.</text>
</comment>
<dbReference type="EMBL" id="KE651166">
    <property type="protein sequence ID" value="EEB05588.1"/>
    <property type="molecule type" value="Genomic_DNA"/>
</dbReference>
<comment type="subcellular location">
    <subcellularLocation>
        <location evidence="3 16">Cytoplasm</location>
    </subcellularLocation>
    <subcellularLocation>
        <location evidence="4">Mitochondrion outer membrane</location>
        <topology evidence="4">Peripheral membrane protein</topology>
        <orientation evidence="4">Cytoplasmic side</orientation>
    </subcellularLocation>
</comment>
<keyword evidence="7 16" id="KW-0021">Allosteric enzyme</keyword>
<evidence type="ECO:0000256" key="17">
    <source>
        <dbReference type="PIRNR" id="PIRNR000533"/>
    </source>
</evidence>
<gene>
    <name evidence="21" type="primary">pfk1</name>
    <name evidence="20" type="ORF">SJAG_00605</name>
</gene>
<dbReference type="Pfam" id="PF00365">
    <property type="entry name" value="PFK"/>
    <property type="match status" value="2"/>
</dbReference>
<dbReference type="UniPathway" id="UPA00109">
    <property type="reaction ID" value="UER00182"/>
</dbReference>
<dbReference type="OrthoDB" id="537915at2759"/>
<evidence type="ECO:0000313" key="21">
    <source>
        <dbReference type="JaponicusDB" id="SJAG_00605"/>
    </source>
</evidence>
<feature type="binding site" description="in other chain" evidence="16">
    <location>
        <position position="444"/>
    </location>
    <ligand>
        <name>substrate</name>
        <note>ligand shared between dimeric partners</note>
    </ligand>
</feature>
<dbReference type="Gene3D" id="3.40.50.450">
    <property type="match status" value="2"/>
</dbReference>
<evidence type="ECO:0000256" key="5">
    <source>
        <dbReference type="ARBA" id="ARBA00004679"/>
    </source>
</evidence>
<feature type="binding site" description="in other chain" evidence="16">
    <location>
        <begin position="757"/>
        <end position="759"/>
    </location>
    <ligand>
        <name>beta-D-fructose 2,6-bisphosphate</name>
        <dbReference type="ChEBI" id="CHEBI:58579"/>
        <note>allosteric activator; ligand shared between dimeric partners</note>
    </ligand>
</feature>
<feature type="binding site" description="in other chain" evidence="16">
    <location>
        <position position="655"/>
    </location>
    <ligand>
        <name>beta-D-fructose 2,6-bisphosphate</name>
        <dbReference type="ChEBI" id="CHEBI:58579"/>
        <note>allosteric activator; ligand shared between dimeric partners</note>
    </ligand>
</feature>
<comment type="pathway">
    <text evidence="5 16 17">Carbohydrate degradation; glycolysis; D-glyceraldehyde 3-phosphate and glycerone phosphate from D-glucose: step 3/4.</text>
</comment>
<dbReference type="GO" id="GO:0005945">
    <property type="term" value="C:6-phosphofructokinase complex"/>
    <property type="evidence" value="ECO:0000318"/>
    <property type="project" value="GO_Central"/>
</dbReference>
<feature type="domain" description="Phosphofructokinase" evidence="18">
    <location>
        <begin position="196"/>
        <end position="503"/>
    </location>
</feature>
<comment type="cofactor">
    <cofactor evidence="1 16">
        <name>Mg(2+)</name>
        <dbReference type="ChEBI" id="CHEBI:18420"/>
    </cofactor>
</comment>
<keyword evidence="14 16" id="KW-0324">Glycolysis</keyword>
<feature type="binding site" evidence="16">
    <location>
        <position position="204"/>
    </location>
    <ligand>
        <name>ATP</name>
        <dbReference type="ChEBI" id="CHEBI:30616"/>
    </ligand>
</feature>
<dbReference type="PANTHER" id="PTHR13697:SF4">
    <property type="entry name" value="ATP-DEPENDENT 6-PHOSPHOFRUCTOKINASE"/>
    <property type="match status" value="1"/>
</dbReference>
<dbReference type="InterPro" id="IPR035966">
    <property type="entry name" value="PKF_sf"/>
</dbReference>
<keyword evidence="12 16" id="KW-0067">ATP-binding</keyword>
<feature type="region of interest" description="Interdomain linker" evidence="16">
    <location>
        <begin position="571"/>
        <end position="584"/>
    </location>
</feature>
<evidence type="ECO:0000256" key="10">
    <source>
        <dbReference type="ARBA" id="ARBA00022741"/>
    </source>
</evidence>
<evidence type="ECO:0000259" key="18">
    <source>
        <dbReference type="Pfam" id="PF00365"/>
    </source>
</evidence>
<evidence type="ECO:0000256" key="13">
    <source>
        <dbReference type="ARBA" id="ARBA00022842"/>
    </source>
</evidence>
<evidence type="ECO:0000313" key="22">
    <source>
        <dbReference type="Proteomes" id="UP000001744"/>
    </source>
</evidence>
<reference evidence="20 22" key="1">
    <citation type="journal article" date="2011" name="Science">
        <title>Comparative functional genomics of the fission yeasts.</title>
        <authorList>
            <person name="Rhind N."/>
            <person name="Chen Z."/>
            <person name="Yassour M."/>
            <person name="Thompson D.A."/>
            <person name="Haas B.J."/>
            <person name="Habib N."/>
            <person name="Wapinski I."/>
            <person name="Roy S."/>
            <person name="Lin M.F."/>
            <person name="Heiman D.I."/>
            <person name="Young S.K."/>
            <person name="Furuya K."/>
            <person name="Guo Y."/>
            <person name="Pidoux A."/>
            <person name="Chen H.M."/>
            <person name="Robbertse B."/>
            <person name="Goldberg J.M."/>
            <person name="Aoki K."/>
            <person name="Bayne E.H."/>
            <person name="Berlin A.M."/>
            <person name="Desjardins C.A."/>
            <person name="Dobbs E."/>
            <person name="Dukaj L."/>
            <person name="Fan L."/>
            <person name="FitzGerald M.G."/>
            <person name="French C."/>
            <person name="Gujja S."/>
            <person name="Hansen K."/>
            <person name="Keifenheim D."/>
            <person name="Levin J.Z."/>
            <person name="Mosher R.A."/>
            <person name="Mueller C.A."/>
            <person name="Pfiffner J."/>
            <person name="Priest M."/>
            <person name="Russ C."/>
            <person name="Smialowska A."/>
            <person name="Swoboda P."/>
            <person name="Sykes S.M."/>
            <person name="Vaughn M."/>
            <person name="Vengrova S."/>
            <person name="Yoder R."/>
            <person name="Zeng Q."/>
            <person name="Allshire R."/>
            <person name="Baulcombe D."/>
            <person name="Birren B.W."/>
            <person name="Brown W."/>
            <person name="Ekwall K."/>
            <person name="Kellis M."/>
            <person name="Leatherwood J."/>
            <person name="Levin H."/>
            <person name="Margalit H."/>
            <person name="Martienssen R."/>
            <person name="Nieduszynski C.A."/>
            <person name="Spatafora J.W."/>
            <person name="Friedman N."/>
            <person name="Dalgaard J.Z."/>
            <person name="Baumann P."/>
            <person name="Niki H."/>
            <person name="Regev A."/>
            <person name="Nusbaum C."/>
        </authorList>
    </citation>
    <scope>NUCLEOTIDE SEQUENCE [LARGE SCALE GENOMIC DNA]</scope>
    <source>
        <strain evidence="22">yFS275 / FY16936</strain>
    </source>
</reference>
<comment type="similarity">
    <text evidence="16">Belongs to the phosphofructokinase type A (PFKA) family. ATP-dependent PFK group I subfamily. Eukaryotic two domain clade 'E' sub-subfamily.</text>
</comment>
<dbReference type="InterPro" id="IPR015912">
    <property type="entry name" value="Phosphofructokinase_CS"/>
</dbReference>
<evidence type="ECO:0000256" key="7">
    <source>
        <dbReference type="ARBA" id="ARBA00022533"/>
    </source>
</evidence>
<dbReference type="GeneID" id="7050647"/>
<evidence type="ECO:0000256" key="11">
    <source>
        <dbReference type="ARBA" id="ARBA00022777"/>
    </source>
</evidence>
<evidence type="ECO:0000256" key="3">
    <source>
        <dbReference type="ARBA" id="ARBA00004496"/>
    </source>
</evidence>
<comment type="similarity">
    <text evidence="17">Belongs to the phosphofructokinase type A (PFKA) family. ATP-dependent PFK group I subfamily. Eukaryotic two domain clade "E" sub-subfamily.</text>
</comment>
<evidence type="ECO:0000256" key="15">
    <source>
        <dbReference type="ARBA" id="ARBA00048070"/>
    </source>
</evidence>
<evidence type="ECO:0000256" key="4">
    <source>
        <dbReference type="ARBA" id="ARBA00004570"/>
    </source>
</evidence>
<comment type="activity regulation">
    <text evidence="16">Allosterically activated by ADP, AMP, or fructose 2,6-bisphosphate, and allosterically inhibited by ATP or citrate.</text>
</comment>
<dbReference type="PRINTS" id="PR00476">
    <property type="entry name" value="PHFRCTKINASE"/>
</dbReference>
<dbReference type="GO" id="GO:0003872">
    <property type="term" value="F:6-phosphofructokinase activity"/>
    <property type="evidence" value="ECO:0000318"/>
    <property type="project" value="GO_Central"/>
</dbReference>
<dbReference type="VEuPathDB" id="FungiDB:SJAG_00605"/>
<evidence type="ECO:0000259" key="19">
    <source>
        <dbReference type="Pfam" id="PF18468"/>
    </source>
</evidence>
<feature type="binding site" evidence="16">
    <location>
        <position position="298"/>
    </location>
    <ligand>
        <name>Mg(2+)</name>
        <dbReference type="ChEBI" id="CHEBI:18420"/>
        <note>catalytic</note>
    </ligand>
</feature>
<sequence length="942" mass="101701">MSGSQVHGISCFSLVAPNDETYDATLDFYTKLGFTKVANFGVSDRSDDNVCTDSVREDWLYSAGAGEASNITLKLRLVPSEITLAPSESTATEWRGQKAAVVLYSADLSAITKQLDAAEIAYQALPNEKNPSEVYVRDPLNSLVGFSKRLNPFAHSSIKPPVGSDVVSGIATPATHEAINRAAATASAKAAGIKKKIAVMTSGGDSPGMNAVVRAVVRYAIHRGCDAFAIYEGYEGLVQGGDMIRQMQWGDVRGWLAEGGTLIGTARCMAFRERAGRLRAAKNLIAAGIDSLIVCGGDGSLTGADLFRSEWPSLVQELEDTQAITKETADLYRHLTIVGLVGSIDNDMSSTDVTIGAFSSLHRICESVDSISSTAISHSRAFVVEVMGRHCGWLAVLAALATGADFVFIPEKPAEVGKWQDEMCNALQTFRRLGKRKSIIIVAEGAIDSELKPISAEDIKNLLVDRLHLDTRVTTLGHVQRGGVPCAYDRMLATLQGVDAVDAALASTPETPSPMIAINGNKINRKPLMEAVKLTHQVAEAIEAKKFAHAMELRDPEFADYLDAWVGTTLVEDETHFVPKDQRMRVAIIHVGAPAGGMNAATRAAVRYCLNRGHTPLAIDNGFSGFLRHDSIHELSWLDVDEWCIRGGSEIGTNRDTPDLDMGLTAFKFQQYQIDALLIVGGFEAFTALSQLEQARANYPAFRIPMAIIPATISNNVPGTEFSLGCDTSLNAVMTYCDAIKQSASASRRRVFVCEVQGGRSGYVTTVGGLITGASSIYTPEDGISLDMLRRDIDHLKQSFALEAGRNRAGKLILRNETASSVYTTEVIANIIREEAHQRFSARTAVPGHVQQGGNPSPMDRARAARLAMRAIRFFESARNNGLGADSSSAVVIGIRGAGVSFSPVEEVENNEAEIELRRPKNAWWRSMHELVNVLAGKTFSD</sequence>
<dbReference type="RefSeq" id="XP_002171881.1">
    <property type="nucleotide sequence ID" value="XM_002171845.2"/>
</dbReference>
<feature type="binding site" description="in other chain" evidence="16">
    <location>
        <begin position="387"/>
        <end position="389"/>
    </location>
    <ligand>
        <name>substrate</name>
        <note>ligand shared between dimeric partners</note>
    </ligand>
</feature>
<evidence type="ECO:0000256" key="14">
    <source>
        <dbReference type="ARBA" id="ARBA00023152"/>
    </source>
</evidence>
<dbReference type="GO" id="GO:0046872">
    <property type="term" value="F:metal ion binding"/>
    <property type="evidence" value="ECO:0007669"/>
    <property type="project" value="UniProtKB-KW"/>
</dbReference>
<dbReference type="OMA" id="EWQDQMC"/>
<feature type="binding site" evidence="16">
    <location>
        <position position="472"/>
    </location>
    <ligand>
        <name>substrate</name>
        <note>ligand shared between dimeric partners</note>
    </ligand>
</feature>
<evidence type="ECO:0000256" key="1">
    <source>
        <dbReference type="ARBA" id="ARBA00001946"/>
    </source>
</evidence>
<dbReference type="JaponicusDB" id="SJAG_00605">
    <property type="gene designation" value="pfk1"/>
</dbReference>
<dbReference type="GO" id="GO:0005741">
    <property type="term" value="C:mitochondrial outer membrane"/>
    <property type="evidence" value="ECO:0007669"/>
    <property type="project" value="UniProtKB-SubCell"/>
</dbReference>
<evidence type="ECO:0000256" key="16">
    <source>
        <dbReference type="HAMAP-Rule" id="MF_03184"/>
    </source>
</evidence>
<dbReference type="InterPro" id="IPR000023">
    <property type="entry name" value="Phosphofructokinase_dom"/>
</dbReference>
<name>B6JW37_SCHJY</name>
<evidence type="ECO:0000256" key="6">
    <source>
        <dbReference type="ARBA" id="ARBA00022490"/>
    </source>
</evidence>
<evidence type="ECO:0000313" key="20">
    <source>
        <dbReference type="EMBL" id="EEB05588.1"/>
    </source>
</evidence>
<dbReference type="EC" id="2.7.1.11" evidence="16"/>
<dbReference type="GO" id="GO:0003729">
    <property type="term" value="F:mRNA binding"/>
    <property type="evidence" value="ECO:0007669"/>
    <property type="project" value="EnsemblFungi"/>
</dbReference>
<dbReference type="GO" id="GO:0007035">
    <property type="term" value="P:vacuolar acidification"/>
    <property type="evidence" value="ECO:0007669"/>
    <property type="project" value="EnsemblFungi"/>
</dbReference>